<reference evidence="2" key="1">
    <citation type="journal article" date="2014" name="Front. Microbiol.">
        <title>High frequency of phylogenetically diverse reductive dehalogenase-homologous genes in deep subseafloor sedimentary metagenomes.</title>
        <authorList>
            <person name="Kawai M."/>
            <person name="Futagami T."/>
            <person name="Toyoda A."/>
            <person name="Takaki Y."/>
            <person name="Nishi S."/>
            <person name="Hori S."/>
            <person name="Arai W."/>
            <person name="Tsubouchi T."/>
            <person name="Morono Y."/>
            <person name="Uchiyama I."/>
            <person name="Ito T."/>
            <person name="Fujiyama A."/>
            <person name="Inagaki F."/>
            <person name="Takami H."/>
        </authorList>
    </citation>
    <scope>NUCLEOTIDE SEQUENCE</scope>
    <source>
        <strain evidence="2">Expedition CK06-06</strain>
    </source>
</reference>
<dbReference type="AlphaFoldDB" id="X1QA98"/>
<sequence>RWREYRAGKDLSYFIIAAQISRYAIEGALRFAKKSIARNVSVTEKTVEEKYIQLSKEFVKKNKIPVRINSYMTNIHVGKRSIYPSRPVEYLLDKNIQSLKIDAGIFVIDNQGLIRACSDIARTLVLTNEGEEIYRFIEKVTLGLIRTIKAGASGEDIYWRGIQKLAEEEPRVKNLNMVPKNFSLTEGYDRDIGHLLEKQESFTFALYKGNKNRLERGMIGCVEFHWPFKEYGITVEDTFVVTEEGGIPISR</sequence>
<evidence type="ECO:0000259" key="1">
    <source>
        <dbReference type="Pfam" id="PF00557"/>
    </source>
</evidence>
<accession>X1QA98</accession>
<dbReference type="InterPro" id="IPR036005">
    <property type="entry name" value="Creatinase/aminopeptidase-like"/>
</dbReference>
<protein>
    <recommendedName>
        <fullName evidence="1">Peptidase M24 domain-containing protein</fullName>
    </recommendedName>
</protein>
<organism evidence="2">
    <name type="scientific">marine sediment metagenome</name>
    <dbReference type="NCBI Taxonomy" id="412755"/>
    <lineage>
        <taxon>unclassified sequences</taxon>
        <taxon>metagenomes</taxon>
        <taxon>ecological metagenomes</taxon>
    </lineage>
</organism>
<dbReference type="Pfam" id="PF00557">
    <property type="entry name" value="Peptidase_M24"/>
    <property type="match status" value="1"/>
</dbReference>
<feature type="domain" description="Peptidase M24" evidence="1">
    <location>
        <begin position="17"/>
        <end position="243"/>
    </location>
</feature>
<dbReference type="InterPro" id="IPR000994">
    <property type="entry name" value="Pept_M24"/>
</dbReference>
<dbReference type="SUPFAM" id="SSF55920">
    <property type="entry name" value="Creatinase/aminopeptidase"/>
    <property type="match status" value="1"/>
</dbReference>
<evidence type="ECO:0000313" key="2">
    <source>
        <dbReference type="EMBL" id="GAI65143.1"/>
    </source>
</evidence>
<proteinExistence type="predicted"/>
<dbReference type="EMBL" id="BARW01004631">
    <property type="protein sequence ID" value="GAI65143.1"/>
    <property type="molecule type" value="Genomic_DNA"/>
</dbReference>
<dbReference type="Gene3D" id="3.90.230.10">
    <property type="entry name" value="Creatinase/methionine aminopeptidase superfamily"/>
    <property type="match status" value="1"/>
</dbReference>
<comment type="caution">
    <text evidence="2">The sequence shown here is derived from an EMBL/GenBank/DDBJ whole genome shotgun (WGS) entry which is preliminary data.</text>
</comment>
<gene>
    <name evidence="2" type="ORF">S12H4_10699</name>
</gene>
<name>X1QA98_9ZZZZ</name>
<feature type="non-terminal residue" evidence="2">
    <location>
        <position position="1"/>
    </location>
</feature>